<proteinExistence type="predicted"/>
<evidence type="ECO:0000259" key="1">
    <source>
        <dbReference type="Pfam" id="PF13208"/>
    </source>
</evidence>
<evidence type="ECO:0000313" key="3">
    <source>
        <dbReference type="EMBL" id="KNZ42933.1"/>
    </source>
</evidence>
<protein>
    <recommendedName>
        <fullName evidence="5">TerB-C domain-containing protein</fullName>
    </recommendedName>
</protein>
<dbReference type="InterPro" id="IPR028932">
    <property type="entry name" value="TerB-C"/>
</dbReference>
<reference evidence="4" key="1">
    <citation type="submission" date="2015-07" db="EMBL/GenBank/DDBJ databases">
        <title>Draft genome sequence of Acetobacterium bakii DSM 8293, a potential psychrophilic chemical producer through syngas fermentation.</title>
        <authorList>
            <person name="Song Y."/>
            <person name="Hwang S."/>
            <person name="Cho B.-K."/>
        </authorList>
    </citation>
    <scope>NUCLEOTIDE SEQUENCE [LARGE SCALE GENOMIC DNA]</scope>
    <source>
        <strain evidence="4">DSM 8239</strain>
    </source>
</reference>
<organism evidence="3 4">
    <name type="scientific">Acetobacterium bakii</name>
    <dbReference type="NCBI Taxonomy" id="52689"/>
    <lineage>
        <taxon>Bacteria</taxon>
        <taxon>Bacillati</taxon>
        <taxon>Bacillota</taxon>
        <taxon>Clostridia</taxon>
        <taxon>Eubacteriales</taxon>
        <taxon>Eubacteriaceae</taxon>
        <taxon>Acetobacterium</taxon>
    </lineage>
</organism>
<evidence type="ECO:0008006" key="5">
    <source>
        <dbReference type="Google" id="ProtNLM"/>
    </source>
</evidence>
<gene>
    <name evidence="3" type="ORF">AKG39_04225</name>
</gene>
<dbReference type="Pfam" id="PF13208">
    <property type="entry name" value="TerB_N"/>
    <property type="match status" value="1"/>
</dbReference>
<evidence type="ECO:0000313" key="4">
    <source>
        <dbReference type="Proteomes" id="UP000036873"/>
    </source>
</evidence>
<feature type="domain" description="TerB N-terminal" evidence="1">
    <location>
        <begin position="72"/>
        <end position="236"/>
    </location>
</feature>
<feature type="domain" description="TerB-C" evidence="2">
    <location>
        <begin position="409"/>
        <end position="535"/>
    </location>
</feature>
<sequence length="539" mass="64532">MDTSILKLINDALVQAKNEKYVLNDGNIEKSHYQPEPIIKKASELAMPAPKRYKEMLKIEPNNNTFSWQSDYINARFYLQAKFMESFEDDYAYYGEILRYLPQYTDMTFPELRGYFTWRTKVRKGIIEETNISFVFVYIYELINGIGADSPKDGFQKLLYIWNVYTKFNNKIDRYLKDWLKDYVIYYEMDPSRIKDIPIKRNHYLFVLSDIQNAVKKNDFSEFLKLINGFSNYKIHKSKFLKEFQNDYIDALAVVYTDLEKFYNNSRKTTLFEKMFGKESREAWVPFRSGIFYGDTQKNPRKCIVNDFERYECTNGEWLKYSYSEYNVDKRFIGEVLRTTEFFLREIYDYSYKITFKSTSKLLTNLIEKSIISFCEENNKKDLCPRMKENQRVKKKKKKEMAPIIKIEPVRIEIDPSKFDEIRKTAQDIQRKLIVESVMEKEKEILVEKTKVVNNEKEQGMEVFSKSLTIDEKEIIREILNNQSEKIDEIAKEKNKMVTVLLEAINEKALTFIEDNIIETNDEKPWIYDEYREELLEVL</sequence>
<dbReference type="Pfam" id="PF15615">
    <property type="entry name" value="TerB_C"/>
    <property type="match status" value="1"/>
</dbReference>
<name>A0A0L6U351_9FIRM</name>
<evidence type="ECO:0000259" key="2">
    <source>
        <dbReference type="Pfam" id="PF15615"/>
    </source>
</evidence>
<dbReference type="PATRIC" id="fig|52689.4.peg.3895"/>
<comment type="caution">
    <text evidence="3">The sequence shown here is derived from an EMBL/GenBank/DDBJ whole genome shotgun (WGS) entry which is preliminary data.</text>
</comment>
<dbReference type="AlphaFoldDB" id="A0A0L6U351"/>
<accession>A0A0L6U351</accession>
<dbReference type="RefSeq" id="WP_050739113.1">
    <property type="nucleotide sequence ID" value="NZ_LGYO01000008.1"/>
</dbReference>
<dbReference type="InterPro" id="IPR025266">
    <property type="entry name" value="TerB_N"/>
</dbReference>
<dbReference type="OrthoDB" id="2663344at2"/>
<dbReference type="EMBL" id="LGYO01000008">
    <property type="protein sequence ID" value="KNZ42933.1"/>
    <property type="molecule type" value="Genomic_DNA"/>
</dbReference>
<dbReference type="Proteomes" id="UP000036873">
    <property type="component" value="Unassembled WGS sequence"/>
</dbReference>
<dbReference type="STRING" id="52689.AKG39_04225"/>
<keyword evidence="4" id="KW-1185">Reference proteome</keyword>